<dbReference type="EMBL" id="CP136600">
    <property type="protein sequence ID" value="WOH36550.1"/>
    <property type="molecule type" value="Genomic_DNA"/>
</dbReference>
<feature type="domain" description="MacB-like periplasmic core" evidence="8">
    <location>
        <begin position="20"/>
        <end position="207"/>
    </location>
</feature>
<evidence type="ECO:0000256" key="5">
    <source>
        <dbReference type="ARBA" id="ARBA00023136"/>
    </source>
</evidence>
<gene>
    <name evidence="9" type="ORF">RI844_14385</name>
</gene>
<evidence type="ECO:0000313" key="10">
    <source>
        <dbReference type="Proteomes" id="UP001301442"/>
    </source>
</evidence>
<evidence type="ECO:0000256" key="1">
    <source>
        <dbReference type="ARBA" id="ARBA00004651"/>
    </source>
</evidence>
<feature type="transmembrane region" description="Helical" evidence="6">
    <location>
        <begin position="725"/>
        <end position="749"/>
    </location>
</feature>
<dbReference type="RefSeq" id="WP_348395361.1">
    <property type="nucleotide sequence ID" value="NZ_CP136600.1"/>
</dbReference>
<dbReference type="Pfam" id="PF12704">
    <property type="entry name" value="MacB_PCD"/>
    <property type="match status" value="2"/>
</dbReference>
<dbReference type="Proteomes" id="UP001301442">
    <property type="component" value="Chromosome"/>
</dbReference>
<evidence type="ECO:0000256" key="3">
    <source>
        <dbReference type="ARBA" id="ARBA00022692"/>
    </source>
</evidence>
<evidence type="ECO:0000256" key="6">
    <source>
        <dbReference type="SAM" id="Phobius"/>
    </source>
</evidence>
<comment type="subcellular location">
    <subcellularLocation>
        <location evidence="1">Cell membrane</location>
        <topology evidence="1">Multi-pass membrane protein</topology>
    </subcellularLocation>
</comment>
<dbReference type="InterPro" id="IPR025857">
    <property type="entry name" value="MacB_PCD"/>
</dbReference>
<name>A0ABZ0GLE4_9GAMM</name>
<evidence type="ECO:0000259" key="7">
    <source>
        <dbReference type="Pfam" id="PF02687"/>
    </source>
</evidence>
<sequence length="804" mass="89336">MVKLLLIIAWRNFCRDKLTSFIQLSGLVIGIACFILVQLYVDNQKSYNSQFSQAESIYRVNLTRDDKRPQASTTLAFAKALASNFNQVADTTRVSRSTISVKHQQNVFSERALYGDSNYFEFFDFELLEGDIHTALNAPDSLVIHEDIAIKYFGRSTGVIGSHLIINGKDHQVTGVVKKTFIPNTMPVTLLIPMENFYRQLPAPDWSERWNYAATVTFAKITNFENISNLALTAGEYYDERAKGLSSYKKRRVTFQPLLEIYLDNNTTYSLVAPGSEVMVNVFSIISLMILILACVNFTNLSTAAAMRRGKDVGVKKALGASKSQLITQYLLEAILLTSAATSCSIVVVELFIPGFNLLMSSNIGFVLSLPLALQLVGLTLLVAILAGSYPAFYLSHLSPAHVLKGLVSSSKSGNLLRQGLIILQFGIAAFLLVSSLIVNGQMQFIKDMPQGFDRENVIIVSRGENIFDAFKSQAMRHPDVISTTMSHTVPTKATRTSNTVRRADDISIEIWSGNNPVSYDFFQTFGIKILAGRDFSTAYVNDAYKENKDDWQSSKGKIIINQTLATTLGYSPEEAVGQMITLGGGNDGLHNHQIIGIVEDSHYVNAKNTVPPMTYELSAAPQDRPLRWVAIRLKAGSNLQSVKELEQLWLNLDGSLAFKYNWLSDLFSASYRNENQQTQLLNVFTLLAIMVTAIGLFGLAAFNTQRRVKEIAVRKILGANTPQLCFMLVNQFSNLVVLANIVALPVAYFLMRYWLNGFVYRIEMPYSAFILSGFFSLIIAYVTVMVIAYRAATAPPVDSLSCE</sequence>
<reference evidence="9 10" key="1">
    <citation type="submission" date="2023-09" db="EMBL/GenBank/DDBJ databases">
        <authorList>
            <person name="Qi X."/>
        </authorList>
    </citation>
    <scope>NUCLEOTIDE SEQUENCE [LARGE SCALE GENOMIC DNA]</scope>
    <source>
        <strain evidence="9 10">S1-1</strain>
    </source>
</reference>
<dbReference type="PANTHER" id="PTHR30572:SF18">
    <property type="entry name" value="ABC-TYPE MACROLIDE FAMILY EXPORT SYSTEM PERMEASE COMPONENT 2"/>
    <property type="match status" value="1"/>
</dbReference>
<evidence type="ECO:0000313" key="9">
    <source>
        <dbReference type="EMBL" id="WOH36550.1"/>
    </source>
</evidence>
<feature type="transmembrane region" description="Helical" evidence="6">
    <location>
        <begin position="21"/>
        <end position="41"/>
    </location>
</feature>
<keyword evidence="4 6" id="KW-1133">Transmembrane helix</keyword>
<feature type="transmembrane region" description="Helical" evidence="6">
    <location>
        <begin position="373"/>
        <end position="395"/>
    </location>
</feature>
<feature type="transmembrane region" description="Helical" evidence="6">
    <location>
        <begin position="769"/>
        <end position="790"/>
    </location>
</feature>
<feature type="transmembrane region" description="Helical" evidence="6">
    <location>
        <begin position="416"/>
        <end position="439"/>
    </location>
</feature>
<evidence type="ECO:0000256" key="4">
    <source>
        <dbReference type="ARBA" id="ARBA00022989"/>
    </source>
</evidence>
<keyword evidence="5 6" id="KW-0472">Membrane</keyword>
<protein>
    <submittedName>
        <fullName evidence="9">ABC transporter permease</fullName>
    </submittedName>
</protein>
<feature type="domain" description="ABC3 transporter permease C-terminal" evidence="7">
    <location>
        <begin position="285"/>
        <end position="400"/>
    </location>
</feature>
<organism evidence="9 10">
    <name type="scientific">Thalassotalea fonticola</name>
    <dbReference type="NCBI Taxonomy" id="3065649"/>
    <lineage>
        <taxon>Bacteria</taxon>
        <taxon>Pseudomonadati</taxon>
        <taxon>Pseudomonadota</taxon>
        <taxon>Gammaproteobacteria</taxon>
        <taxon>Alteromonadales</taxon>
        <taxon>Colwelliaceae</taxon>
        <taxon>Thalassotalea</taxon>
    </lineage>
</organism>
<keyword evidence="3 6" id="KW-0812">Transmembrane</keyword>
<dbReference type="PROSITE" id="PS51257">
    <property type="entry name" value="PROKAR_LIPOPROTEIN"/>
    <property type="match status" value="1"/>
</dbReference>
<dbReference type="InterPro" id="IPR003838">
    <property type="entry name" value="ABC3_permease_C"/>
</dbReference>
<evidence type="ECO:0000256" key="2">
    <source>
        <dbReference type="ARBA" id="ARBA00022475"/>
    </source>
</evidence>
<dbReference type="PANTHER" id="PTHR30572">
    <property type="entry name" value="MEMBRANE COMPONENT OF TRANSPORTER-RELATED"/>
    <property type="match status" value="1"/>
</dbReference>
<accession>A0ABZ0GLE4</accession>
<keyword evidence="2" id="KW-1003">Cell membrane</keyword>
<evidence type="ECO:0000259" key="8">
    <source>
        <dbReference type="Pfam" id="PF12704"/>
    </source>
</evidence>
<proteinExistence type="predicted"/>
<dbReference type="InterPro" id="IPR050250">
    <property type="entry name" value="Macrolide_Exporter_MacB"/>
</dbReference>
<feature type="transmembrane region" description="Helical" evidence="6">
    <location>
        <begin position="278"/>
        <end position="299"/>
    </location>
</feature>
<feature type="transmembrane region" description="Helical" evidence="6">
    <location>
        <begin position="681"/>
        <end position="704"/>
    </location>
</feature>
<dbReference type="Pfam" id="PF02687">
    <property type="entry name" value="FtsX"/>
    <property type="match status" value="2"/>
</dbReference>
<keyword evidence="10" id="KW-1185">Reference proteome</keyword>
<feature type="domain" description="MacB-like periplasmic core" evidence="8">
    <location>
        <begin position="426"/>
        <end position="645"/>
    </location>
</feature>
<feature type="domain" description="ABC3 transporter permease C-terminal" evidence="7">
    <location>
        <begin position="683"/>
        <end position="797"/>
    </location>
</feature>